<gene>
    <name evidence="1" type="ORF">SAMN04487891_102276</name>
    <name evidence="2" type="ORF">SAMN05216293_0955</name>
</gene>
<dbReference type="Proteomes" id="UP000184031">
    <property type="component" value="Unassembled WGS sequence"/>
</dbReference>
<accession>A0A1M6S1V3</accession>
<proteinExistence type="predicted"/>
<organism evidence="2 3">
    <name type="scientific">Flagellimonas taeanensis</name>
    <dbReference type="NCBI Taxonomy" id="1005926"/>
    <lineage>
        <taxon>Bacteria</taxon>
        <taxon>Pseudomonadati</taxon>
        <taxon>Bacteroidota</taxon>
        <taxon>Flavobacteriia</taxon>
        <taxon>Flavobacteriales</taxon>
        <taxon>Flavobacteriaceae</taxon>
        <taxon>Flagellimonas</taxon>
    </lineage>
</organism>
<keyword evidence="4" id="KW-1185">Reference proteome</keyword>
<comment type="caution">
    <text evidence="2">The sequence shown here is derived from an EMBL/GenBank/DDBJ whole genome shotgun (WGS) entry which is preliminary data.</text>
</comment>
<evidence type="ECO:0000313" key="2">
    <source>
        <dbReference type="EMBL" id="SHK38646.1"/>
    </source>
</evidence>
<protein>
    <submittedName>
        <fullName evidence="2">Uncharacterized protein</fullName>
    </submittedName>
</protein>
<evidence type="ECO:0000313" key="3">
    <source>
        <dbReference type="Proteomes" id="UP000184031"/>
    </source>
</evidence>
<dbReference type="STRING" id="1055723.SAMN05216293_0955"/>
<dbReference type="EMBL" id="FRAT01000002">
    <property type="protein sequence ID" value="SHK38646.1"/>
    <property type="molecule type" value="Genomic_DNA"/>
</dbReference>
<dbReference type="AlphaFoldDB" id="A0A1M6S1V3"/>
<reference evidence="2 3" key="1">
    <citation type="submission" date="2016-11" db="EMBL/GenBank/DDBJ databases">
        <authorList>
            <person name="Varghese N."/>
            <person name="Submissions S."/>
        </authorList>
    </citation>
    <scope>NUCLEOTIDE SEQUENCE [LARGE SCALE GENOMIC DNA]</scope>
    <source>
        <strain evidence="2 3">CGMCC 1.12174</strain>
        <strain evidence="1 4">DSM 26351</strain>
    </source>
</reference>
<evidence type="ECO:0000313" key="4">
    <source>
        <dbReference type="Proteomes" id="UP000198940"/>
    </source>
</evidence>
<dbReference type="EMBL" id="FOKU01000002">
    <property type="protein sequence ID" value="SFB77489.1"/>
    <property type="molecule type" value="Genomic_DNA"/>
</dbReference>
<evidence type="ECO:0000313" key="1">
    <source>
        <dbReference type="EMBL" id="SFB77489.1"/>
    </source>
</evidence>
<dbReference type="Proteomes" id="UP000198940">
    <property type="component" value="Unassembled WGS sequence"/>
</dbReference>
<name>A0A1M6S1V3_9FLAO</name>
<sequence>MHMCSASCFCSKKRSSSIKCTSPKKSFYTEKRGLLNDGNLDQVGHEGNFTS</sequence>